<dbReference type="VEuPathDB" id="FungiDB:KRP23_7413"/>
<dbReference type="PANTHER" id="PTHR13743:SF112">
    <property type="entry name" value="BEACH DOMAIN-CONTAINING PROTEIN"/>
    <property type="match status" value="1"/>
</dbReference>
<dbReference type="SUPFAM" id="SSF81837">
    <property type="entry name" value="BEACH domain"/>
    <property type="match status" value="1"/>
</dbReference>
<dbReference type="InterPro" id="IPR000409">
    <property type="entry name" value="BEACH_dom"/>
</dbReference>
<dbReference type="PROSITE" id="PS50197">
    <property type="entry name" value="BEACH"/>
    <property type="match status" value="1"/>
</dbReference>
<dbReference type="STRING" id="164328.H3G5Y7"/>
<dbReference type="SMART" id="SM01026">
    <property type="entry name" value="Beach"/>
    <property type="match status" value="1"/>
</dbReference>
<evidence type="ECO:0000259" key="4">
    <source>
        <dbReference type="PROSITE" id="PS51783"/>
    </source>
</evidence>
<feature type="domain" description="BEACH-type PH" evidence="4">
    <location>
        <begin position="1"/>
        <end position="50"/>
    </location>
</feature>
<evidence type="ECO:0000256" key="2">
    <source>
        <dbReference type="ARBA" id="ARBA00022737"/>
    </source>
</evidence>
<feature type="domain" description="BEACH" evidence="3">
    <location>
        <begin position="67"/>
        <end position="356"/>
    </location>
</feature>
<evidence type="ECO:0000313" key="6">
    <source>
        <dbReference type="Proteomes" id="UP000005238"/>
    </source>
</evidence>
<sequence length="358" mass="42053">RWRIDDIMSIYRRRYLLKPTALELFIKSTRKNYFFNLRSKDVVQFHEALMARRPLLLKRDPTVRRLRHPSSLFRNSPMSNRWVQNEISTFEYLMWLNTIAGRTYNDLTQYPVFPWIISDYESATLDLSRQGVYRDLTRPMGALEPMRLKFFVDRYNAFEDPDIPKFMYGTHYSNVGAVLYYLIRLEPFTSYALSIQGGKFDHADRLFHSVAETWQNCLTDYTDLKELTPEWFYLPEFLVNCNKLELGTRQNSVGVSDVVLPPWARSPEDFVMKNLVALESEYVSANIHRWIDLVFGCKQRGTAAVEANNVFFYLTYEGMVDVDSITDPVIKSSMQSQIAHFGQTPTQVLREPHPQRQS</sequence>
<dbReference type="PANTHER" id="PTHR13743">
    <property type="entry name" value="BEIGE/BEACH-RELATED"/>
    <property type="match status" value="1"/>
</dbReference>
<dbReference type="CDD" id="cd06071">
    <property type="entry name" value="Beach"/>
    <property type="match status" value="1"/>
</dbReference>
<proteinExistence type="predicted"/>
<dbReference type="Gene3D" id="2.30.29.30">
    <property type="entry name" value="Pleckstrin-homology domain (PH domain)/Phosphotyrosine-binding domain (PTB)"/>
    <property type="match status" value="1"/>
</dbReference>
<evidence type="ECO:0008006" key="7">
    <source>
        <dbReference type="Google" id="ProtNLM"/>
    </source>
</evidence>
<name>H3G5Y7_PHYRM</name>
<dbReference type="EnsemblProtists" id="Phyra43883">
    <property type="protein sequence ID" value="Phyra43883"/>
    <property type="gene ID" value="Phyra43883"/>
</dbReference>
<dbReference type="OMA" id="SPMSNRW"/>
<dbReference type="InterPro" id="IPR011993">
    <property type="entry name" value="PH-like_dom_sf"/>
</dbReference>
<dbReference type="Pfam" id="PF02138">
    <property type="entry name" value="Beach"/>
    <property type="match status" value="1"/>
</dbReference>
<keyword evidence="2" id="KW-0677">Repeat</keyword>
<accession>H3G5Y7</accession>
<dbReference type="InParanoid" id="H3G5Y7"/>
<dbReference type="VEuPathDB" id="FungiDB:KRP22_602"/>
<dbReference type="AlphaFoldDB" id="H3G5Y7"/>
<reference evidence="5" key="2">
    <citation type="submission" date="2015-06" db="UniProtKB">
        <authorList>
            <consortium name="EnsemblProtists"/>
        </authorList>
    </citation>
    <scope>IDENTIFICATION</scope>
    <source>
        <strain evidence="5">Pr102</strain>
    </source>
</reference>
<protein>
    <recommendedName>
        <fullName evidence="7">BEACH domain-containing protein</fullName>
    </recommendedName>
</protein>
<dbReference type="SUPFAM" id="SSF50729">
    <property type="entry name" value="PH domain-like"/>
    <property type="match status" value="1"/>
</dbReference>
<keyword evidence="6" id="KW-1185">Reference proteome</keyword>
<dbReference type="EMBL" id="DS565999">
    <property type="status" value="NOT_ANNOTATED_CDS"/>
    <property type="molecule type" value="Genomic_DNA"/>
</dbReference>
<dbReference type="InterPro" id="IPR050865">
    <property type="entry name" value="BEACH_Domain"/>
</dbReference>
<dbReference type="Proteomes" id="UP000005238">
    <property type="component" value="Unassembled WGS sequence"/>
</dbReference>
<evidence type="ECO:0000256" key="1">
    <source>
        <dbReference type="ARBA" id="ARBA00022574"/>
    </source>
</evidence>
<dbReference type="eggNOG" id="KOG1787">
    <property type="taxonomic scope" value="Eukaryota"/>
</dbReference>
<dbReference type="Gene3D" id="1.10.1540.10">
    <property type="entry name" value="BEACH domain"/>
    <property type="match status" value="1"/>
</dbReference>
<dbReference type="HOGENOM" id="CLU_000218_3_0_1"/>
<dbReference type="FunFam" id="1.10.1540.10:FF:000001">
    <property type="entry name" value="neurobeachin isoform X1"/>
    <property type="match status" value="1"/>
</dbReference>
<reference evidence="6" key="1">
    <citation type="journal article" date="2006" name="Science">
        <title>Phytophthora genome sequences uncover evolutionary origins and mechanisms of pathogenesis.</title>
        <authorList>
            <person name="Tyler B.M."/>
            <person name="Tripathy S."/>
            <person name="Zhang X."/>
            <person name="Dehal P."/>
            <person name="Jiang R.H."/>
            <person name="Aerts A."/>
            <person name="Arredondo F.D."/>
            <person name="Baxter L."/>
            <person name="Bensasson D."/>
            <person name="Beynon J.L."/>
            <person name="Chapman J."/>
            <person name="Damasceno C.M."/>
            <person name="Dorrance A.E."/>
            <person name="Dou D."/>
            <person name="Dickerman A.W."/>
            <person name="Dubchak I.L."/>
            <person name="Garbelotto M."/>
            <person name="Gijzen M."/>
            <person name="Gordon S.G."/>
            <person name="Govers F."/>
            <person name="Grunwald N.J."/>
            <person name="Huang W."/>
            <person name="Ivors K.L."/>
            <person name="Jones R.W."/>
            <person name="Kamoun S."/>
            <person name="Krampis K."/>
            <person name="Lamour K.H."/>
            <person name="Lee M.K."/>
            <person name="McDonald W.H."/>
            <person name="Medina M."/>
            <person name="Meijer H.J."/>
            <person name="Nordberg E.K."/>
            <person name="Maclean D.J."/>
            <person name="Ospina-Giraldo M.D."/>
            <person name="Morris P.F."/>
            <person name="Phuntumart V."/>
            <person name="Putnam N.H."/>
            <person name="Rash S."/>
            <person name="Rose J.K."/>
            <person name="Sakihama Y."/>
            <person name="Salamov A.A."/>
            <person name="Savidor A."/>
            <person name="Scheuring C.F."/>
            <person name="Smith B.M."/>
            <person name="Sobral B.W."/>
            <person name="Terry A."/>
            <person name="Torto-Alalibo T.A."/>
            <person name="Win J."/>
            <person name="Xu Z."/>
            <person name="Zhang H."/>
            <person name="Grigoriev I.V."/>
            <person name="Rokhsar D.S."/>
            <person name="Boore J.L."/>
        </authorList>
    </citation>
    <scope>NUCLEOTIDE SEQUENCE [LARGE SCALE GENOMIC DNA]</scope>
    <source>
        <strain evidence="6">Pr102</strain>
    </source>
</reference>
<dbReference type="PROSITE" id="PS51783">
    <property type="entry name" value="PH_BEACH"/>
    <property type="match status" value="1"/>
</dbReference>
<dbReference type="InterPro" id="IPR023362">
    <property type="entry name" value="PH-BEACH_dom"/>
</dbReference>
<keyword evidence="1" id="KW-0853">WD repeat</keyword>
<dbReference type="InterPro" id="IPR036372">
    <property type="entry name" value="BEACH_dom_sf"/>
</dbReference>
<dbReference type="Pfam" id="PF14844">
    <property type="entry name" value="PH_BEACH"/>
    <property type="match status" value="1"/>
</dbReference>
<evidence type="ECO:0000313" key="5">
    <source>
        <dbReference type="EnsemblProtists" id="Phyra43883"/>
    </source>
</evidence>
<organism evidence="5 6">
    <name type="scientific">Phytophthora ramorum</name>
    <name type="common">Sudden oak death agent</name>
    <dbReference type="NCBI Taxonomy" id="164328"/>
    <lineage>
        <taxon>Eukaryota</taxon>
        <taxon>Sar</taxon>
        <taxon>Stramenopiles</taxon>
        <taxon>Oomycota</taxon>
        <taxon>Peronosporomycetes</taxon>
        <taxon>Peronosporales</taxon>
        <taxon>Peronosporaceae</taxon>
        <taxon>Phytophthora</taxon>
    </lineage>
</organism>
<evidence type="ECO:0000259" key="3">
    <source>
        <dbReference type="PROSITE" id="PS50197"/>
    </source>
</evidence>